<sequence length="286" mass="30441">MRPDTPGVLTQIADLRPTRRRLLGGAGIGALSLALAACSGDDESADSGPQGDLLETIRSAGEIRIGMEGTFQPYGYHDSSGKLVGFEKEIADLVAADLGVEPVYVETQWDSLIAGVDAGRYDIVINNIAPTAERQEVFDFSVPYAVSEGKVGVANDSPLQSVDEIAGHSAAQTETSNFGQEMAKAGADLVPVTGFDEAVMLVSFGRVDMTGNDFVTFEAFSQQRPDVDIRLLDGVLGEPAESAILMPKGQDNLRAAIDKSLQTHMDNGDLAKIFRDYVSIDLTPES</sequence>
<dbReference type="EMBL" id="RKMF01000015">
    <property type="protein sequence ID" value="ROZ62069.1"/>
    <property type="molecule type" value="Genomic_DNA"/>
</dbReference>
<feature type="domain" description="Solute-binding protein family 3/N-terminal" evidence="2">
    <location>
        <begin position="62"/>
        <end position="281"/>
    </location>
</feature>
<keyword evidence="4" id="KW-1185">Reference proteome</keyword>
<dbReference type="InterPro" id="IPR006311">
    <property type="entry name" value="TAT_signal"/>
</dbReference>
<comment type="caution">
    <text evidence="3">The sequence shown here is derived from an EMBL/GenBank/DDBJ whole genome shotgun (WGS) entry which is preliminary data.</text>
</comment>
<proteinExistence type="predicted"/>
<dbReference type="SMART" id="SM00062">
    <property type="entry name" value="PBPb"/>
    <property type="match status" value="1"/>
</dbReference>
<dbReference type="Pfam" id="PF00497">
    <property type="entry name" value="SBP_bac_3"/>
    <property type="match status" value="1"/>
</dbReference>
<dbReference type="OrthoDB" id="9814902at2"/>
<dbReference type="PANTHER" id="PTHR35936">
    <property type="entry name" value="MEMBRANE-BOUND LYTIC MUREIN TRANSGLYCOSYLASE F"/>
    <property type="match status" value="1"/>
</dbReference>
<dbReference type="Proteomes" id="UP000270616">
    <property type="component" value="Unassembled WGS sequence"/>
</dbReference>
<name>A0A3N3ZMV7_9MICC</name>
<protein>
    <submittedName>
        <fullName evidence="3">Amino acid ABC transporter substrate-binding protein</fullName>
    </submittedName>
</protein>
<dbReference type="Gene3D" id="3.40.190.10">
    <property type="entry name" value="Periplasmic binding protein-like II"/>
    <property type="match status" value="2"/>
</dbReference>
<accession>A0A3N3ZMV7</accession>
<evidence type="ECO:0000313" key="3">
    <source>
        <dbReference type="EMBL" id="ROZ62069.1"/>
    </source>
</evidence>
<keyword evidence="1" id="KW-0732">Signal</keyword>
<dbReference type="AlphaFoldDB" id="A0A3N3ZMV7"/>
<evidence type="ECO:0000256" key="1">
    <source>
        <dbReference type="ARBA" id="ARBA00022729"/>
    </source>
</evidence>
<reference evidence="3 4" key="1">
    <citation type="submission" date="2018-10" db="EMBL/GenBank/DDBJ databases">
        <title>Kocuria sp. M5W7-7, whole genome shotgun sequence.</title>
        <authorList>
            <person name="Tuo L."/>
        </authorList>
    </citation>
    <scope>NUCLEOTIDE SEQUENCE [LARGE SCALE GENOMIC DNA]</scope>
    <source>
        <strain evidence="3 4">M5W7-7</strain>
    </source>
</reference>
<gene>
    <name evidence="3" type="ORF">EDL96_11450</name>
</gene>
<organism evidence="3 4">
    <name type="scientific">Kocuria soli</name>
    <dbReference type="NCBI Taxonomy" id="2485125"/>
    <lineage>
        <taxon>Bacteria</taxon>
        <taxon>Bacillati</taxon>
        <taxon>Actinomycetota</taxon>
        <taxon>Actinomycetes</taxon>
        <taxon>Micrococcales</taxon>
        <taxon>Micrococcaceae</taxon>
        <taxon>Kocuria</taxon>
    </lineage>
</organism>
<dbReference type="PROSITE" id="PS51318">
    <property type="entry name" value="TAT"/>
    <property type="match status" value="1"/>
</dbReference>
<dbReference type="PANTHER" id="PTHR35936:SF19">
    <property type="entry name" value="AMINO-ACID-BINDING PROTEIN YXEM-RELATED"/>
    <property type="match status" value="1"/>
</dbReference>
<dbReference type="InterPro" id="IPR001638">
    <property type="entry name" value="Solute-binding_3/MltF_N"/>
</dbReference>
<evidence type="ECO:0000313" key="4">
    <source>
        <dbReference type="Proteomes" id="UP000270616"/>
    </source>
</evidence>
<dbReference type="SUPFAM" id="SSF53850">
    <property type="entry name" value="Periplasmic binding protein-like II"/>
    <property type="match status" value="1"/>
</dbReference>
<evidence type="ECO:0000259" key="2">
    <source>
        <dbReference type="SMART" id="SM00062"/>
    </source>
</evidence>